<evidence type="ECO:0000256" key="5">
    <source>
        <dbReference type="ARBA" id="ARBA00022932"/>
    </source>
</evidence>
<dbReference type="Gene3D" id="3.40.1170.60">
    <property type="match status" value="1"/>
</dbReference>
<dbReference type="PROSITE" id="PS50173">
    <property type="entry name" value="UMUC"/>
    <property type="match status" value="1"/>
</dbReference>
<dbReference type="InterPro" id="IPR017961">
    <property type="entry name" value="DNA_pol_Y-fam_little_finger"/>
</dbReference>
<sequence length="464" mass="52638">MGGFNYALEPKRDILFIDVKSFYASVECISRGLDPIQAMLVVMSHSDNTGNGLVLAASPKAKSVLGISNVTRNDNLPTHPDLYKASPRMSFYIKENTKVNNVFRKYVGQDDLLLYSIDETMMDLTRTLDLFIPDKTISREEKRWLIAQQIQKDIYETTKLYVTIGIGDNPLLAKLALDNESKHNRSLIAEWTYDDVPTKVWQIAPMTEFWGIGRRTEKRLHLMGIETIEQLAHASPDLLRSRMGIIGEQLYHHAHGIDRTILSEPTPQVMEKSYGNSQVLHRNYYLQEEIEIVIKEMAEQVAARIRRHHCQTACINVYIGVAFGETASGFSRQMKIPPTDNTRKLVAHCLFLFRKFYTGQVVRHIGITYSKLVYTENVQLDLFEQAETQLRQRKLDLIIDKIREKYGFTSIVHATSRMEGARAIARSKLVGGHAGGLDGIANIGPVHQQKEKEPFADGSKNTGT</sequence>
<dbReference type="Pfam" id="PF11799">
    <property type="entry name" value="IMS_C"/>
    <property type="match status" value="1"/>
</dbReference>
<dbReference type="PANTHER" id="PTHR11076">
    <property type="entry name" value="DNA REPAIR POLYMERASE UMUC / TRANSFERASE FAMILY MEMBER"/>
    <property type="match status" value="1"/>
</dbReference>
<accession>A0A415ET89</accession>
<dbReference type="InterPro" id="IPR001126">
    <property type="entry name" value="UmuC"/>
</dbReference>
<evidence type="ECO:0000313" key="8">
    <source>
        <dbReference type="Proteomes" id="UP000286288"/>
    </source>
</evidence>
<keyword evidence="3" id="KW-0548">Nucleotidyltransferase</keyword>
<keyword evidence="5" id="KW-0239">DNA-directed DNA polymerase</keyword>
<dbReference type="Pfam" id="PF00817">
    <property type="entry name" value="IMS"/>
    <property type="match status" value="1"/>
</dbReference>
<protein>
    <submittedName>
        <fullName evidence="7">Y-family DNA polymerase</fullName>
    </submittedName>
</protein>
<dbReference type="InterPro" id="IPR050116">
    <property type="entry name" value="DNA_polymerase-Y"/>
</dbReference>
<evidence type="ECO:0000256" key="1">
    <source>
        <dbReference type="ARBA" id="ARBA00010945"/>
    </source>
</evidence>
<dbReference type="Pfam" id="PF21999">
    <property type="entry name" value="IMS_HHH_1"/>
    <property type="match status" value="1"/>
</dbReference>
<gene>
    <name evidence="7" type="ORF">DW084_08125</name>
</gene>
<feature type="domain" description="UmuC" evidence="6">
    <location>
        <begin position="14"/>
        <end position="213"/>
    </location>
</feature>
<evidence type="ECO:0000256" key="4">
    <source>
        <dbReference type="ARBA" id="ARBA00022705"/>
    </source>
</evidence>
<dbReference type="GO" id="GO:0006260">
    <property type="term" value="P:DNA replication"/>
    <property type="evidence" value="ECO:0007669"/>
    <property type="project" value="UniProtKB-KW"/>
</dbReference>
<dbReference type="EMBL" id="QRMZ01000009">
    <property type="protein sequence ID" value="RHK06518.1"/>
    <property type="molecule type" value="Genomic_DNA"/>
</dbReference>
<keyword evidence="5" id="KW-0808">Transferase</keyword>
<dbReference type="CDD" id="cd01700">
    <property type="entry name" value="PolY_Pol_V_umuC"/>
    <property type="match status" value="1"/>
</dbReference>
<dbReference type="SUPFAM" id="SSF100879">
    <property type="entry name" value="Lesion bypass DNA polymerase (Y-family), little finger domain"/>
    <property type="match status" value="1"/>
</dbReference>
<dbReference type="GO" id="GO:0009432">
    <property type="term" value="P:SOS response"/>
    <property type="evidence" value="ECO:0007669"/>
    <property type="project" value="TreeGrafter"/>
</dbReference>
<dbReference type="InterPro" id="IPR053848">
    <property type="entry name" value="IMS_HHH_1"/>
</dbReference>
<dbReference type="RefSeq" id="WP_016610709.1">
    <property type="nucleotide sequence ID" value="NZ_JAAMSJ010000007.1"/>
</dbReference>
<dbReference type="AlphaFoldDB" id="A0A415ET89"/>
<evidence type="ECO:0000256" key="3">
    <source>
        <dbReference type="ARBA" id="ARBA00022695"/>
    </source>
</evidence>
<dbReference type="GO" id="GO:0006281">
    <property type="term" value="P:DNA repair"/>
    <property type="evidence" value="ECO:0007669"/>
    <property type="project" value="InterPro"/>
</dbReference>
<proteinExistence type="inferred from homology"/>
<dbReference type="GO" id="GO:0003684">
    <property type="term" value="F:damaged DNA binding"/>
    <property type="evidence" value="ECO:0007669"/>
    <property type="project" value="InterPro"/>
</dbReference>
<organism evidence="7 8">
    <name type="scientific">Enterococcus casseliflavus</name>
    <name type="common">Enterococcus flavescens</name>
    <dbReference type="NCBI Taxonomy" id="37734"/>
    <lineage>
        <taxon>Bacteria</taxon>
        <taxon>Bacillati</taxon>
        <taxon>Bacillota</taxon>
        <taxon>Bacilli</taxon>
        <taxon>Lactobacillales</taxon>
        <taxon>Enterococcaceae</taxon>
        <taxon>Enterococcus</taxon>
    </lineage>
</organism>
<dbReference type="Gene3D" id="3.30.1490.100">
    <property type="entry name" value="DNA polymerase, Y-family, little finger domain"/>
    <property type="match status" value="1"/>
</dbReference>
<dbReference type="GO" id="GO:0005829">
    <property type="term" value="C:cytosol"/>
    <property type="evidence" value="ECO:0007669"/>
    <property type="project" value="TreeGrafter"/>
</dbReference>
<dbReference type="InterPro" id="IPR043502">
    <property type="entry name" value="DNA/RNA_pol_sf"/>
</dbReference>
<dbReference type="PANTHER" id="PTHR11076:SF35">
    <property type="entry name" value="DNA REPAIR PROTEIN HOMOLOG YOBH"/>
    <property type="match status" value="1"/>
</dbReference>
<dbReference type="SUPFAM" id="SSF56672">
    <property type="entry name" value="DNA/RNA polymerases"/>
    <property type="match status" value="1"/>
</dbReference>
<name>A0A415ET89_ENTCA</name>
<comment type="similarity">
    <text evidence="1">Belongs to the DNA polymerase type-Y family.</text>
</comment>
<evidence type="ECO:0000256" key="2">
    <source>
        <dbReference type="ARBA" id="ARBA00022457"/>
    </source>
</evidence>
<evidence type="ECO:0000313" key="7">
    <source>
        <dbReference type="EMBL" id="RHK06518.1"/>
    </source>
</evidence>
<dbReference type="Proteomes" id="UP000286288">
    <property type="component" value="Unassembled WGS sequence"/>
</dbReference>
<keyword evidence="4" id="KW-0235">DNA replication</keyword>
<dbReference type="GO" id="GO:0042276">
    <property type="term" value="P:error-prone translesion synthesis"/>
    <property type="evidence" value="ECO:0007669"/>
    <property type="project" value="TreeGrafter"/>
</dbReference>
<comment type="caution">
    <text evidence="7">The sequence shown here is derived from an EMBL/GenBank/DDBJ whole genome shotgun (WGS) entry which is preliminary data.</text>
</comment>
<keyword evidence="2" id="KW-0515">Mutator protein</keyword>
<dbReference type="InterPro" id="IPR043128">
    <property type="entry name" value="Rev_trsase/Diguanyl_cyclase"/>
</dbReference>
<dbReference type="GO" id="GO:0003887">
    <property type="term" value="F:DNA-directed DNA polymerase activity"/>
    <property type="evidence" value="ECO:0007669"/>
    <property type="project" value="UniProtKB-KW"/>
</dbReference>
<reference evidence="7 8" key="1">
    <citation type="submission" date="2018-08" db="EMBL/GenBank/DDBJ databases">
        <title>A genome reference for cultivated species of the human gut microbiota.</title>
        <authorList>
            <person name="Zou Y."/>
            <person name="Xue W."/>
            <person name="Luo G."/>
        </authorList>
    </citation>
    <scope>NUCLEOTIDE SEQUENCE [LARGE SCALE GENOMIC DNA]</scope>
    <source>
        <strain evidence="7 8">AF48-16</strain>
    </source>
</reference>
<dbReference type="Gene3D" id="3.30.70.270">
    <property type="match status" value="1"/>
</dbReference>
<dbReference type="Gene3D" id="1.10.150.20">
    <property type="entry name" value="5' to 3' exonuclease, C-terminal subdomain"/>
    <property type="match status" value="1"/>
</dbReference>
<dbReference type="InterPro" id="IPR036775">
    <property type="entry name" value="DNA_pol_Y-fam_lit_finger_sf"/>
</dbReference>
<evidence type="ECO:0000259" key="6">
    <source>
        <dbReference type="PROSITE" id="PS50173"/>
    </source>
</evidence>